<sequence length="136" mass="15265">MEKQAQSDKFQEAMQQLVGQHLIDSIRTQLKQVGGVWDASKDQPRRQAKSLRSLLNSTKNSKALERGRTPQGALCQEHNQRPDSCCQDPGGYENFASYPNEYEADQGQNSGEEGSGEERCPCQELHPDQQRHAYGS</sequence>
<dbReference type="EMBL" id="QXGD01000472">
    <property type="protein sequence ID" value="KAE9238388.1"/>
    <property type="molecule type" value="Genomic_DNA"/>
</dbReference>
<evidence type="ECO:0000313" key="3">
    <source>
        <dbReference type="EMBL" id="KAE9117653.1"/>
    </source>
</evidence>
<dbReference type="EMBL" id="QXFZ01000436">
    <property type="protein sequence ID" value="KAE9116542.1"/>
    <property type="molecule type" value="Genomic_DNA"/>
</dbReference>
<protein>
    <submittedName>
        <fullName evidence="4">Uncharacterized protein</fullName>
    </submittedName>
</protein>
<evidence type="ECO:0000313" key="4">
    <source>
        <dbReference type="EMBL" id="KAE9146447.1"/>
    </source>
</evidence>
<dbReference type="AlphaFoldDB" id="A0A6A3U761"/>
<dbReference type="EMBL" id="QXGA01000407">
    <property type="protein sequence ID" value="KAE9146447.1"/>
    <property type="molecule type" value="Genomic_DNA"/>
</dbReference>
<dbReference type="EMBL" id="QXFY01000407">
    <property type="protein sequence ID" value="KAE9345256.1"/>
    <property type="molecule type" value="Genomic_DNA"/>
</dbReference>
<proteinExistence type="predicted"/>
<reference evidence="7 8" key="1">
    <citation type="submission" date="2018-08" db="EMBL/GenBank/DDBJ databases">
        <title>Genomic investigation of the strawberry pathogen Phytophthora fragariae indicates pathogenicity is determined by transcriptional variation in three key races.</title>
        <authorList>
            <person name="Adams T.M."/>
            <person name="Armitage A.D."/>
            <person name="Sobczyk M.K."/>
            <person name="Bates H.J."/>
            <person name="Dunwell J.M."/>
            <person name="Nellist C.F."/>
            <person name="Harrison R.J."/>
        </authorList>
    </citation>
    <scope>NUCLEOTIDE SEQUENCE [LARGE SCALE GENOMIC DNA]</scope>
    <source>
        <strain evidence="5 7">BC-1</strain>
        <strain evidence="4 8">NOV-5</strain>
        <strain evidence="2 9">NOV-71</strain>
        <strain evidence="6 10">NOV-77</strain>
        <strain evidence="3 11">ONT-3</strain>
    </source>
</reference>
<evidence type="ECO:0000313" key="8">
    <source>
        <dbReference type="Proteomes" id="UP000440732"/>
    </source>
</evidence>
<evidence type="ECO:0000313" key="6">
    <source>
        <dbReference type="EMBL" id="KAE9345256.1"/>
    </source>
</evidence>
<feature type="compositionally biased region" description="Basic and acidic residues" evidence="1">
    <location>
        <begin position="116"/>
        <end position="136"/>
    </location>
</feature>
<gene>
    <name evidence="5" type="ORF">PF002_g10651</name>
    <name evidence="4" type="ORF">PF006_g8802</name>
    <name evidence="2" type="ORF">PF007_g9630</name>
    <name evidence="6" type="ORF">PF008_g8849</name>
    <name evidence="3" type="ORF">PF010_g8533</name>
</gene>
<comment type="caution">
    <text evidence="4">The sequence shown here is derived from an EMBL/GenBank/DDBJ whole genome shotgun (WGS) entry which is preliminary data.</text>
</comment>
<dbReference type="EMBL" id="QXFX01000388">
    <property type="protein sequence ID" value="KAE9117653.1"/>
    <property type="molecule type" value="Genomic_DNA"/>
</dbReference>
<dbReference type="Proteomes" id="UP000488956">
    <property type="component" value="Unassembled WGS sequence"/>
</dbReference>
<dbReference type="Proteomes" id="UP000486351">
    <property type="component" value="Unassembled WGS sequence"/>
</dbReference>
<organism evidence="4 8">
    <name type="scientific">Phytophthora fragariae</name>
    <dbReference type="NCBI Taxonomy" id="53985"/>
    <lineage>
        <taxon>Eukaryota</taxon>
        <taxon>Sar</taxon>
        <taxon>Stramenopiles</taxon>
        <taxon>Oomycota</taxon>
        <taxon>Peronosporomycetes</taxon>
        <taxon>Peronosporales</taxon>
        <taxon>Peronosporaceae</taxon>
        <taxon>Phytophthora</taxon>
    </lineage>
</organism>
<evidence type="ECO:0000313" key="10">
    <source>
        <dbReference type="Proteomes" id="UP000486351"/>
    </source>
</evidence>
<evidence type="ECO:0000313" key="9">
    <source>
        <dbReference type="Proteomes" id="UP000441208"/>
    </source>
</evidence>
<name>A0A6A3U761_9STRA</name>
<evidence type="ECO:0000313" key="2">
    <source>
        <dbReference type="EMBL" id="KAE9116542.1"/>
    </source>
</evidence>
<evidence type="ECO:0000256" key="1">
    <source>
        <dbReference type="SAM" id="MobiDB-lite"/>
    </source>
</evidence>
<evidence type="ECO:0000313" key="11">
    <source>
        <dbReference type="Proteomes" id="UP000488956"/>
    </source>
</evidence>
<evidence type="ECO:0000313" key="5">
    <source>
        <dbReference type="EMBL" id="KAE9238388.1"/>
    </source>
</evidence>
<dbReference type="Proteomes" id="UP000441208">
    <property type="component" value="Unassembled WGS sequence"/>
</dbReference>
<accession>A0A6A3U761</accession>
<feature type="region of interest" description="Disordered" evidence="1">
    <location>
        <begin position="34"/>
        <end position="136"/>
    </location>
</feature>
<dbReference type="Proteomes" id="UP000440367">
    <property type="component" value="Unassembled WGS sequence"/>
</dbReference>
<evidence type="ECO:0000313" key="7">
    <source>
        <dbReference type="Proteomes" id="UP000440367"/>
    </source>
</evidence>
<dbReference type="Proteomes" id="UP000440732">
    <property type="component" value="Unassembled WGS sequence"/>
</dbReference>